<comment type="similarity">
    <text evidence="4">Belongs to the Nudix hydrolase family. RppH subfamily.</text>
</comment>
<dbReference type="GO" id="GO:0016787">
    <property type="term" value="F:hydrolase activity"/>
    <property type="evidence" value="ECO:0007669"/>
    <property type="project" value="UniProtKB-KW"/>
</dbReference>
<dbReference type="PROSITE" id="PS00893">
    <property type="entry name" value="NUDIX_BOX"/>
    <property type="match status" value="1"/>
</dbReference>
<protein>
    <recommendedName>
        <fullName evidence="4">RNA pyrophosphohydrolase</fullName>
        <ecNumber evidence="4">3.6.1.-</ecNumber>
    </recommendedName>
    <alternativeName>
        <fullName evidence="4">(Di)nucleoside polyphosphate hydrolase</fullName>
    </alternativeName>
</protein>
<organism evidence="6 7">
    <name type="scientific">Bradyrhizobium denitrificans</name>
    <dbReference type="NCBI Taxonomy" id="2734912"/>
    <lineage>
        <taxon>Bacteria</taxon>
        <taxon>Pseudomonadati</taxon>
        <taxon>Pseudomonadota</taxon>
        <taxon>Alphaproteobacteria</taxon>
        <taxon>Hyphomicrobiales</taxon>
        <taxon>Nitrobacteraceae</taxon>
        <taxon>Bradyrhizobium</taxon>
    </lineage>
</organism>
<dbReference type="PANTHER" id="PTHR11839">
    <property type="entry name" value="UDP/ADP-SUGAR PYROPHOSPHATASE"/>
    <property type="match status" value="1"/>
</dbReference>
<dbReference type="Proteomes" id="UP001314635">
    <property type="component" value="Unassembled WGS sequence"/>
</dbReference>
<accession>A0ABS5G0W3</accession>
<dbReference type="EMBL" id="JAFCLK010000003">
    <property type="protein sequence ID" value="MBR1134957.1"/>
    <property type="molecule type" value="Genomic_DNA"/>
</dbReference>
<feature type="short sequence motif" description="Nudix box" evidence="4">
    <location>
        <begin position="47"/>
        <end position="68"/>
    </location>
</feature>
<comment type="cofactor">
    <cofactor evidence="4">
        <name>a divalent metal cation</name>
        <dbReference type="ChEBI" id="CHEBI:60240"/>
    </cofactor>
</comment>
<dbReference type="HAMAP" id="MF_00298">
    <property type="entry name" value="Nudix_RppH"/>
    <property type="match status" value="1"/>
</dbReference>
<evidence type="ECO:0000256" key="4">
    <source>
        <dbReference type="HAMAP-Rule" id="MF_00298"/>
    </source>
</evidence>
<dbReference type="InterPro" id="IPR022927">
    <property type="entry name" value="RppH"/>
</dbReference>
<dbReference type="PANTHER" id="PTHR11839:SF22">
    <property type="entry name" value="NUDIX HYDROLASE 26, CHLOROPLASTIC"/>
    <property type="match status" value="1"/>
</dbReference>
<evidence type="ECO:0000256" key="3">
    <source>
        <dbReference type="ARBA" id="ARBA00022801"/>
    </source>
</evidence>
<dbReference type="Pfam" id="PF00293">
    <property type="entry name" value="NUDIX"/>
    <property type="match status" value="1"/>
</dbReference>
<name>A0ABS5G0W3_9BRAD</name>
<feature type="domain" description="Nudix hydrolase" evidence="5">
    <location>
        <begin position="6"/>
        <end position="158"/>
    </location>
</feature>
<evidence type="ECO:0000256" key="2">
    <source>
        <dbReference type="ARBA" id="ARBA00001946"/>
    </source>
</evidence>
<comment type="caution">
    <text evidence="6">The sequence shown here is derived from an EMBL/GenBank/DDBJ whole genome shotgun (WGS) entry which is preliminary data.</text>
</comment>
<dbReference type="InterPro" id="IPR020476">
    <property type="entry name" value="Nudix_hydrolase"/>
</dbReference>
<dbReference type="PRINTS" id="PR00502">
    <property type="entry name" value="NUDIXFAMILY"/>
</dbReference>
<evidence type="ECO:0000313" key="6">
    <source>
        <dbReference type="EMBL" id="MBR1134957.1"/>
    </source>
</evidence>
<dbReference type="SUPFAM" id="SSF55811">
    <property type="entry name" value="Nudix"/>
    <property type="match status" value="1"/>
</dbReference>
<evidence type="ECO:0000256" key="1">
    <source>
        <dbReference type="ARBA" id="ARBA00001936"/>
    </source>
</evidence>
<dbReference type="EC" id="3.6.1.-" evidence="4"/>
<keyword evidence="3 4" id="KW-0378">Hydrolase</keyword>
<comment type="cofactor">
    <cofactor evidence="2">
        <name>Mg(2+)</name>
        <dbReference type="ChEBI" id="CHEBI:18420"/>
    </cofactor>
</comment>
<dbReference type="RefSeq" id="WP_041751183.1">
    <property type="nucleotide sequence ID" value="NZ_JABFDP010000018.1"/>
</dbReference>
<dbReference type="InterPro" id="IPR015797">
    <property type="entry name" value="NUDIX_hydrolase-like_dom_sf"/>
</dbReference>
<gene>
    <name evidence="4" type="primary">rppH</name>
    <name evidence="4" type="synonym">nudH</name>
    <name evidence="6" type="ORF">JQ619_04185</name>
</gene>
<evidence type="ECO:0000313" key="7">
    <source>
        <dbReference type="Proteomes" id="UP001314635"/>
    </source>
</evidence>
<dbReference type="CDD" id="cd03671">
    <property type="entry name" value="NUDIX_Ap4A_hydrolase_plant_like"/>
    <property type="match status" value="1"/>
</dbReference>
<comment type="function">
    <text evidence="4">Accelerates the degradation of transcripts by removing pyrophosphate from the 5'-end of triphosphorylated RNA, leading to a more labile monophosphorylated state that can stimulate subsequent ribonuclease cleavage.</text>
</comment>
<keyword evidence="7" id="KW-1185">Reference proteome</keyword>
<comment type="cofactor">
    <cofactor evidence="1">
        <name>Mn(2+)</name>
        <dbReference type="ChEBI" id="CHEBI:29035"/>
    </cofactor>
</comment>
<sequence>MTETRPYRPNVGIALFNADGLVFLGRRFRDDGPEIILPGLEWQMPQGGVDPGEDLQAAARRELWEETGIRDAEILGESDWLTYEFPPFKDPNHRLAGFRGQRQKWFAMRFTGREADIDPVTPRNGQPAEFDAWRWEQLARVPDLVVPFRREVYRAVAQAFSGIARSGGY</sequence>
<dbReference type="Gene3D" id="3.90.79.10">
    <property type="entry name" value="Nucleoside Triphosphate Pyrophosphohydrolase"/>
    <property type="match status" value="1"/>
</dbReference>
<dbReference type="InterPro" id="IPR020084">
    <property type="entry name" value="NUDIX_hydrolase_CS"/>
</dbReference>
<proteinExistence type="inferred from homology"/>
<evidence type="ECO:0000259" key="5">
    <source>
        <dbReference type="PROSITE" id="PS51462"/>
    </source>
</evidence>
<dbReference type="NCBIfam" id="NF001938">
    <property type="entry name" value="PRK00714.1-5"/>
    <property type="match status" value="1"/>
</dbReference>
<dbReference type="PROSITE" id="PS51462">
    <property type="entry name" value="NUDIX"/>
    <property type="match status" value="1"/>
</dbReference>
<dbReference type="InterPro" id="IPR000086">
    <property type="entry name" value="NUDIX_hydrolase_dom"/>
</dbReference>
<reference evidence="7" key="1">
    <citation type="journal article" date="2021" name="ISME J.">
        <title>Evolutionary origin and ecological implication of a unique nif island in free-living Bradyrhizobium lineages.</title>
        <authorList>
            <person name="Tao J."/>
        </authorList>
    </citation>
    <scope>NUCLEOTIDE SEQUENCE [LARGE SCALE GENOMIC DNA]</scope>
    <source>
        <strain evidence="7">SZCCT0094</strain>
    </source>
</reference>